<dbReference type="InterPro" id="IPR037124">
    <property type="entry name" value="Chaperonin_GroES_sf"/>
</dbReference>
<protein>
    <recommendedName>
        <fullName evidence="3">10 kDa chaperonin</fullName>
    </recommendedName>
</protein>
<dbReference type="GO" id="GO:0044183">
    <property type="term" value="F:protein folding chaperone"/>
    <property type="evidence" value="ECO:0007669"/>
    <property type="project" value="InterPro"/>
</dbReference>
<proteinExistence type="predicted"/>
<dbReference type="AlphaFoldDB" id="A0A0F9C3F7"/>
<keyword evidence="1" id="KW-0143">Chaperone</keyword>
<reference evidence="2" key="1">
    <citation type="journal article" date="2015" name="Nature">
        <title>Complex archaea that bridge the gap between prokaryotes and eukaryotes.</title>
        <authorList>
            <person name="Spang A."/>
            <person name="Saw J.H."/>
            <person name="Jorgensen S.L."/>
            <person name="Zaremba-Niedzwiedzka K."/>
            <person name="Martijn J."/>
            <person name="Lind A.E."/>
            <person name="van Eijk R."/>
            <person name="Schleper C."/>
            <person name="Guy L."/>
            <person name="Ettema T.J."/>
        </authorList>
    </citation>
    <scope>NUCLEOTIDE SEQUENCE</scope>
</reference>
<sequence length="120" mass="12930">MKITPRNALVTVRMFEPRKDTKIGGIYIPSTHGAQFKMAEVVEVGRGTPEYNALVGTDDLRAGQTVLVKAGQQIDIGQSVQSYVEIQDGEGNDLALMNQHDIMAIIGDTNDDSGTAIPVD</sequence>
<evidence type="ECO:0000256" key="1">
    <source>
        <dbReference type="ARBA" id="ARBA00023186"/>
    </source>
</evidence>
<comment type="caution">
    <text evidence="2">The sequence shown here is derived from an EMBL/GenBank/DDBJ whole genome shotgun (WGS) entry which is preliminary data.</text>
</comment>
<dbReference type="Pfam" id="PF00166">
    <property type="entry name" value="Cpn10"/>
    <property type="match status" value="1"/>
</dbReference>
<gene>
    <name evidence="2" type="ORF">LCGC14_2451870</name>
</gene>
<organism evidence="2">
    <name type="scientific">marine sediment metagenome</name>
    <dbReference type="NCBI Taxonomy" id="412755"/>
    <lineage>
        <taxon>unclassified sequences</taxon>
        <taxon>metagenomes</taxon>
        <taxon>ecological metagenomes</taxon>
    </lineage>
</organism>
<evidence type="ECO:0000313" key="2">
    <source>
        <dbReference type="EMBL" id="KKL20797.1"/>
    </source>
</evidence>
<dbReference type="InterPro" id="IPR011032">
    <property type="entry name" value="GroES-like_sf"/>
</dbReference>
<dbReference type="SUPFAM" id="SSF50129">
    <property type="entry name" value="GroES-like"/>
    <property type="match status" value="1"/>
</dbReference>
<accession>A0A0F9C3F7</accession>
<dbReference type="Gene3D" id="2.30.33.40">
    <property type="entry name" value="GroES chaperonin"/>
    <property type="match status" value="1"/>
</dbReference>
<evidence type="ECO:0008006" key="3">
    <source>
        <dbReference type="Google" id="ProtNLM"/>
    </source>
</evidence>
<dbReference type="InterPro" id="IPR020818">
    <property type="entry name" value="Chaperonin_GroES"/>
</dbReference>
<dbReference type="SMART" id="SM00883">
    <property type="entry name" value="Cpn10"/>
    <property type="match status" value="1"/>
</dbReference>
<dbReference type="EMBL" id="LAZR01037957">
    <property type="protein sequence ID" value="KKL20797.1"/>
    <property type="molecule type" value="Genomic_DNA"/>
</dbReference>
<name>A0A0F9C3F7_9ZZZZ</name>
<dbReference type="GO" id="GO:0005524">
    <property type="term" value="F:ATP binding"/>
    <property type="evidence" value="ECO:0007669"/>
    <property type="project" value="InterPro"/>
</dbReference>
<dbReference type="CDD" id="cd00320">
    <property type="entry name" value="cpn10"/>
    <property type="match status" value="1"/>
</dbReference>